<evidence type="ECO:0000256" key="11">
    <source>
        <dbReference type="ARBA" id="ARBA00022833"/>
    </source>
</evidence>
<feature type="region of interest" description="Disordered" evidence="18">
    <location>
        <begin position="423"/>
        <end position="511"/>
    </location>
</feature>
<dbReference type="GO" id="GO:0016787">
    <property type="term" value="F:hydrolase activity"/>
    <property type="evidence" value="ECO:0007669"/>
    <property type="project" value="UniProtKB-KW"/>
</dbReference>
<keyword evidence="7" id="KW-0547">Nucleotide-binding</keyword>
<feature type="compositionally biased region" description="Basic and acidic residues" evidence="18">
    <location>
        <begin position="53"/>
        <end position="66"/>
    </location>
</feature>
<dbReference type="GO" id="GO:0005634">
    <property type="term" value="C:nucleus"/>
    <property type="evidence" value="ECO:0007669"/>
    <property type="project" value="UniProtKB-SubCell"/>
</dbReference>
<feature type="compositionally biased region" description="Basic and acidic residues" evidence="18">
    <location>
        <begin position="878"/>
        <end position="893"/>
    </location>
</feature>
<evidence type="ECO:0000256" key="10">
    <source>
        <dbReference type="ARBA" id="ARBA00022801"/>
    </source>
</evidence>
<name>A0A851FD80_PITSO</name>
<keyword evidence="12" id="KW-0067">ATP-binding</keyword>
<feature type="compositionally biased region" description="Basic and acidic residues" evidence="18">
    <location>
        <begin position="1357"/>
        <end position="1366"/>
    </location>
</feature>
<evidence type="ECO:0000256" key="12">
    <source>
        <dbReference type="ARBA" id="ARBA00022840"/>
    </source>
</evidence>
<dbReference type="InterPro" id="IPR013083">
    <property type="entry name" value="Znf_RING/FYVE/PHD"/>
</dbReference>
<dbReference type="EC" id="3.6.4.12" evidence="4"/>
<dbReference type="InterPro" id="IPR000330">
    <property type="entry name" value="SNF2_N"/>
</dbReference>
<comment type="caution">
    <text evidence="21">The sequence shown here is derived from an EMBL/GenBank/DDBJ whole genome shotgun (WGS) entry which is preliminary data.</text>
</comment>
<feature type="compositionally biased region" description="Basic and acidic residues" evidence="18">
    <location>
        <begin position="998"/>
        <end position="1012"/>
    </location>
</feature>
<evidence type="ECO:0000256" key="7">
    <source>
        <dbReference type="ARBA" id="ARBA00022741"/>
    </source>
</evidence>
<dbReference type="InterPro" id="IPR052131">
    <property type="entry name" value="ATRX_domain-containing"/>
</dbReference>
<accession>A0A851FD80</accession>
<comment type="catalytic activity">
    <reaction evidence="16">
        <text>ATP + H2O = ADP + phosphate + H(+)</text>
        <dbReference type="Rhea" id="RHEA:13065"/>
        <dbReference type="ChEBI" id="CHEBI:15377"/>
        <dbReference type="ChEBI" id="CHEBI:15378"/>
        <dbReference type="ChEBI" id="CHEBI:30616"/>
        <dbReference type="ChEBI" id="CHEBI:43474"/>
        <dbReference type="ChEBI" id="CHEBI:456216"/>
        <dbReference type="EC" id="3.6.4.12"/>
    </reaction>
</comment>
<feature type="compositionally biased region" description="Acidic residues" evidence="18">
    <location>
        <begin position="1224"/>
        <end position="1234"/>
    </location>
</feature>
<dbReference type="Gene3D" id="3.40.50.10810">
    <property type="entry name" value="Tandem AAA-ATPase domain"/>
    <property type="match status" value="1"/>
</dbReference>
<evidence type="ECO:0000256" key="3">
    <source>
        <dbReference type="ARBA" id="ARBA00007025"/>
    </source>
</evidence>
<evidence type="ECO:0000256" key="16">
    <source>
        <dbReference type="ARBA" id="ARBA00047995"/>
    </source>
</evidence>
<feature type="domain" description="PHD-type" evidence="20">
    <location>
        <begin position="154"/>
        <end position="291"/>
    </location>
</feature>
<dbReference type="GO" id="GO:0031490">
    <property type="term" value="F:chromatin DNA binding"/>
    <property type="evidence" value="ECO:0007669"/>
    <property type="project" value="TreeGrafter"/>
</dbReference>
<feature type="compositionally biased region" description="Acidic residues" evidence="18">
    <location>
        <begin position="1194"/>
        <end position="1205"/>
    </location>
</feature>
<evidence type="ECO:0000256" key="1">
    <source>
        <dbReference type="ARBA" id="ARBA00004123"/>
    </source>
</evidence>
<keyword evidence="14" id="KW-0234">DNA repair</keyword>
<keyword evidence="13" id="KW-0238">DNA-binding</keyword>
<evidence type="ECO:0000256" key="18">
    <source>
        <dbReference type="SAM" id="MobiDB-lite"/>
    </source>
</evidence>
<dbReference type="GO" id="GO:0010468">
    <property type="term" value="P:regulation of gene expression"/>
    <property type="evidence" value="ECO:0007669"/>
    <property type="project" value="UniProtKB-ARBA"/>
</dbReference>
<feature type="compositionally biased region" description="Basic and acidic residues" evidence="18">
    <location>
        <begin position="423"/>
        <end position="452"/>
    </location>
</feature>
<feature type="compositionally biased region" description="Basic residues" evidence="18">
    <location>
        <begin position="683"/>
        <end position="697"/>
    </location>
</feature>
<keyword evidence="5" id="KW-0158">Chromosome</keyword>
<organism evidence="21 22">
    <name type="scientific">Pitta sordida</name>
    <name type="common">Hooded pitta</name>
    <dbReference type="NCBI Taxonomy" id="9163"/>
    <lineage>
        <taxon>Eukaryota</taxon>
        <taxon>Metazoa</taxon>
        <taxon>Chordata</taxon>
        <taxon>Craniata</taxon>
        <taxon>Vertebrata</taxon>
        <taxon>Euteleostomi</taxon>
        <taxon>Archelosauria</taxon>
        <taxon>Archosauria</taxon>
        <taxon>Dinosauria</taxon>
        <taxon>Saurischia</taxon>
        <taxon>Theropoda</taxon>
        <taxon>Coelurosauria</taxon>
        <taxon>Aves</taxon>
        <taxon>Neognathae</taxon>
        <taxon>Neoaves</taxon>
        <taxon>Telluraves</taxon>
        <taxon>Australaves</taxon>
        <taxon>Passeriformes</taxon>
        <taxon>Pittidae</taxon>
        <taxon>Pitta</taxon>
    </lineage>
</organism>
<evidence type="ECO:0000313" key="22">
    <source>
        <dbReference type="Proteomes" id="UP000633448"/>
    </source>
</evidence>
<keyword evidence="15" id="KW-0539">Nucleus</keyword>
<feature type="domain" description="Helicase ATP-binding" evidence="19">
    <location>
        <begin position="1512"/>
        <end position="1643"/>
    </location>
</feature>
<dbReference type="InterPro" id="IPR011011">
    <property type="entry name" value="Znf_FYVE_PHD"/>
</dbReference>
<evidence type="ECO:0000256" key="2">
    <source>
        <dbReference type="ARBA" id="ARBA00004286"/>
    </source>
</evidence>
<evidence type="ECO:0000256" key="6">
    <source>
        <dbReference type="ARBA" id="ARBA00022723"/>
    </source>
</evidence>
<feature type="compositionally biased region" description="Basic and acidic residues" evidence="18">
    <location>
        <begin position="596"/>
        <end position="622"/>
    </location>
</feature>
<evidence type="ECO:0000256" key="4">
    <source>
        <dbReference type="ARBA" id="ARBA00012551"/>
    </source>
</evidence>
<sequence>SESKLNTLVQKLHDFLAHSSEESEDANSPPALSKNKSIGKSREPRGSPASMENNRDEGSSSSERTKSLGLSRSKRKPTVVTKYVGSDDEQIVDEAVNEDISNENSENDVDMQSLPKGTVVVQPEPVLNEDKDDFKGPEFRSRNTVRMKPEAPKKRGEEGLHGIVSCTACGQQVNHFQKDSIYRHPTLKVLICKTCYKYYMSDDISQDSDGMDEQCRWCAEGGNLICCDFCHNAFCKKCILRNLGRKELSTILDENNQWHCYICHPEPLLDLVTACDSVFENLEQLLQQNKKKIRADSEKNKIYDHSVKFSPKRNNASCNGEEKNLDNSYSGSLTYSYKALMVPKDLLKKTKKLVETTANLNSSFVSFLKNAAENVEINPTVQLCQLKAFKSVLSDMKKAHLALEEGLNLEIQALNVKIKDKNTKEKGTEVRSEKNEAKKDEGKEHVALKEGDAAQTQEKVVSEQPDSEPMDQSVPAVEQAENKPTDSGEEKKAGRNEEPQYEPNSTEALDMDIVSIPSSVPEDIFETLESAMEIQMPSDEQDSGNAGTDHETLTSNAKSNTPVKDTKGSAKLKLSAKGTKELVVKLTPVSLSEATLRAEDQDNNLEKESKDVNSKPRVENCDPAKQNHHVGSDASTENEAAPVEESDLRRSPRVKTTPRRRPTDISPLTSNSEEDSNDTGNEKRKRKPSKQPRKKNDKRNSCDAAADGPSLNKLSKSKKPYELDQSSDSDEMPAVLKNAGMMSRSSSDIDSNSEAPANDQKASDSQKTKKDENGKRKRKSSSSGSDLDTKRGKSTRNAAAAKKKRQNYSDSSNYDSELEKEIKMLSKIEAAKKPKKKYSRKEDSYGSSEEEQGKKVSSERGGNVKKKKSKSSEDEDVEKSAPEKEMNHSSKDKRLGKKLSAKEKLNRDSKEKSARRKHDESSDVEKSSLEKEESSPEGNKSKDLRKKKAQEDSSSEGTEKSAKKELKFESSKDRLKNKKGAESKAKKSEKLKKKSLKKEHDDSSSDVDKSSPEKGSCNSSENDKMKKEPVFPEKRTLRERVPKKVPLDLSSDTEKSPQKEESSSEDGKRRKKRTETKEKKKISHKKKISKKEQNDSSSSDEESYEDSKKKVTRSSLKESKKSSLKKKASKKKVAVSFSSSSDKEEKDEQNSTGDGSSDEQKIRPVTESLMLSADAGFCQSSGDEGEALSRTIPMEEEEDDDDDDPENRIAKKMLLEEIKANLSSDEDTTSDEAPEEGKKKPAKQTENTGDDGENEKEDNKSEKEEGDSDSDSEEEELSKKPRYRHRLLRHKLTMSDGESGEEKKVVKTKDKKEGGKRRNRRKVSSDDSNDSEFHESAVSEEVSESEDDQRPRTRSAKKAEAEENQRSYKQKKKRRRIKVQEDSSSENDNKSNSENEDNDDSKSPGKGRKKIRKIIKDDKLRTETQNALKEEEERRKRIAEREREREKLREVIEIEDASPLKCPITTKLVLDEDEETKEPLVQVHRSIVTRLKPHQVDGVQFMWDCCCESVKKTKTSPGSGCILAHCMGLGKTLQVVSFLHTVLLCDKLDFRTALVVCPLNTALNWLNEFEKWQEGLEDEERLEVCELATVKRPQERSYMLQHWQDEGGVMIIGYEMYRNLAQGRNVKSRKLKEIFNKALVDPG</sequence>
<feature type="region of interest" description="Disordered" evidence="18">
    <location>
        <begin position="828"/>
        <end position="1418"/>
    </location>
</feature>
<dbReference type="Pfam" id="PF17981">
    <property type="entry name" value="ADD_ATRX"/>
    <property type="match status" value="1"/>
</dbReference>
<dbReference type="PROSITE" id="PS51192">
    <property type="entry name" value="HELICASE_ATP_BIND_1"/>
    <property type="match status" value="1"/>
</dbReference>
<dbReference type="PANTHER" id="PTHR46357:SF1">
    <property type="entry name" value="TRANSCRIPTIONAL REGULATOR ATRX"/>
    <property type="match status" value="1"/>
</dbReference>
<evidence type="ECO:0000313" key="21">
    <source>
        <dbReference type="EMBL" id="NWI92255.1"/>
    </source>
</evidence>
<proteinExistence type="inferred from homology"/>
<dbReference type="Pfam" id="PF00176">
    <property type="entry name" value="SNF2-rel_dom"/>
    <property type="match status" value="1"/>
</dbReference>
<evidence type="ECO:0000256" key="17">
    <source>
        <dbReference type="SAM" id="Coils"/>
    </source>
</evidence>
<keyword evidence="8" id="KW-0227">DNA damage</keyword>
<dbReference type="GO" id="GO:0005721">
    <property type="term" value="C:pericentric heterochromatin"/>
    <property type="evidence" value="ECO:0007669"/>
    <property type="project" value="TreeGrafter"/>
</dbReference>
<evidence type="ECO:0000259" key="19">
    <source>
        <dbReference type="PROSITE" id="PS51192"/>
    </source>
</evidence>
<comment type="subcellular location">
    <subcellularLocation>
        <location evidence="2">Chromosome</location>
    </subcellularLocation>
    <subcellularLocation>
        <location evidence="1">Nucleus</location>
    </subcellularLocation>
</comment>
<dbReference type="InterPro" id="IPR041430">
    <property type="entry name" value="ADD_ATRX"/>
</dbReference>
<comment type="similarity">
    <text evidence="3">Belongs to the SNF2/RAD54 helicase family.</text>
</comment>
<feature type="compositionally biased region" description="Basic residues" evidence="18">
    <location>
        <begin position="1069"/>
        <end position="1089"/>
    </location>
</feature>
<dbReference type="GO" id="GO:0008270">
    <property type="term" value="F:zinc ion binding"/>
    <property type="evidence" value="ECO:0007669"/>
    <property type="project" value="UniProtKB-KW"/>
</dbReference>
<feature type="compositionally biased region" description="Acidic residues" evidence="18">
    <location>
        <begin position="1264"/>
        <end position="1276"/>
    </location>
</feature>
<gene>
    <name evidence="21" type="primary">Atrx_0</name>
    <name evidence="21" type="ORF">PITSOR_R11251</name>
</gene>
<dbReference type="GO" id="GO:0006338">
    <property type="term" value="P:chromatin remodeling"/>
    <property type="evidence" value="ECO:0007669"/>
    <property type="project" value="TreeGrafter"/>
</dbReference>
<dbReference type="CDD" id="cd11726">
    <property type="entry name" value="ADDz_ATRX"/>
    <property type="match status" value="1"/>
</dbReference>
<dbReference type="PANTHER" id="PTHR46357">
    <property type="entry name" value="TRANSCRIPTIONAL REGULATOR ATRX"/>
    <property type="match status" value="1"/>
</dbReference>
<dbReference type="GO" id="GO:0006281">
    <property type="term" value="P:DNA repair"/>
    <property type="evidence" value="ECO:0007669"/>
    <property type="project" value="UniProtKB-KW"/>
</dbReference>
<keyword evidence="22" id="KW-1185">Reference proteome</keyword>
<keyword evidence="9" id="KW-0863">Zinc-finger</keyword>
<feature type="compositionally biased region" description="Basic and acidic residues" evidence="18">
    <location>
        <begin position="761"/>
        <end position="774"/>
    </location>
</feature>
<dbReference type="Proteomes" id="UP000633448">
    <property type="component" value="Unassembled WGS sequence"/>
</dbReference>
<feature type="compositionally biased region" description="Basic residues" evidence="18">
    <location>
        <begin position="651"/>
        <end position="660"/>
    </location>
</feature>
<dbReference type="InterPro" id="IPR038718">
    <property type="entry name" value="SNF2-like_sf"/>
</dbReference>
<dbReference type="InterPro" id="IPR025766">
    <property type="entry name" value="ADD"/>
</dbReference>
<keyword evidence="11" id="KW-0862">Zinc</keyword>
<evidence type="ECO:0000256" key="8">
    <source>
        <dbReference type="ARBA" id="ARBA00022763"/>
    </source>
</evidence>
<feature type="compositionally biased region" description="Basic residues" evidence="18">
    <location>
        <begin position="1122"/>
        <end position="1133"/>
    </location>
</feature>
<keyword evidence="17" id="KW-0175">Coiled coil</keyword>
<feature type="region of interest" description="Disordered" evidence="18">
    <location>
        <begin position="534"/>
        <end position="816"/>
    </location>
</feature>
<protein>
    <recommendedName>
        <fullName evidence="4">DNA helicase</fullName>
        <ecNumber evidence="4">3.6.4.12</ecNumber>
    </recommendedName>
</protein>
<feature type="non-terminal residue" evidence="21">
    <location>
        <position position="1"/>
    </location>
</feature>
<dbReference type="GO" id="GO:0005524">
    <property type="term" value="F:ATP binding"/>
    <property type="evidence" value="ECO:0007669"/>
    <property type="project" value="UniProtKB-KW"/>
</dbReference>
<feature type="compositionally biased region" description="Low complexity" evidence="18">
    <location>
        <begin position="743"/>
        <end position="753"/>
    </location>
</feature>
<dbReference type="SUPFAM" id="SSF57903">
    <property type="entry name" value="FYVE/PHD zinc finger"/>
    <property type="match status" value="1"/>
</dbReference>
<dbReference type="EMBL" id="WEKX01016338">
    <property type="protein sequence ID" value="NWI92255.1"/>
    <property type="molecule type" value="Genomic_DNA"/>
</dbReference>
<evidence type="ECO:0000256" key="14">
    <source>
        <dbReference type="ARBA" id="ARBA00023204"/>
    </source>
</evidence>
<evidence type="ECO:0000256" key="15">
    <source>
        <dbReference type="ARBA" id="ARBA00023242"/>
    </source>
</evidence>
<feature type="region of interest" description="Disordered" evidence="18">
    <location>
        <begin position="16"/>
        <end position="92"/>
    </location>
</feature>
<keyword evidence="10" id="KW-0378">Hydrolase</keyword>
<feature type="non-terminal residue" evidence="21">
    <location>
        <position position="1643"/>
    </location>
</feature>
<evidence type="ECO:0000256" key="9">
    <source>
        <dbReference type="ARBA" id="ARBA00022771"/>
    </source>
</evidence>
<feature type="coiled-coil region" evidence="17">
    <location>
        <begin position="1421"/>
        <end position="1449"/>
    </location>
</feature>
<evidence type="ECO:0000256" key="5">
    <source>
        <dbReference type="ARBA" id="ARBA00022454"/>
    </source>
</evidence>
<feature type="compositionally biased region" description="Basic and acidic residues" evidence="18">
    <location>
        <begin position="1300"/>
        <end position="1313"/>
    </location>
</feature>
<feature type="compositionally biased region" description="Basic and acidic residues" evidence="18">
    <location>
        <begin position="1105"/>
        <end position="1121"/>
    </location>
</feature>
<keyword evidence="6" id="KW-0479">Metal-binding</keyword>
<feature type="compositionally biased region" description="Basic residues" evidence="18">
    <location>
        <begin position="1368"/>
        <end position="1377"/>
    </location>
</feature>
<dbReference type="InterPro" id="IPR027417">
    <property type="entry name" value="P-loop_NTPase"/>
</dbReference>
<evidence type="ECO:0000256" key="13">
    <source>
        <dbReference type="ARBA" id="ARBA00023125"/>
    </source>
</evidence>
<dbReference type="InterPro" id="IPR014001">
    <property type="entry name" value="Helicase_ATP-bd"/>
</dbReference>
<feature type="compositionally biased region" description="Polar residues" evidence="18">
    <location>
        <begin position="553"/>
        <end position="563"/>
    </location>
</feature>
<dbReference type="OrthoDB" id="2020972at2759"/>
<dbReference type="GO" id="GO:0031297">
    <property type="term" value="P:replication fork processing"/>
    <property type="evidence" value="ECO:0007669"/>
    <property type="project" value="TreeGrafter"/>
</dbReference>
<dbReference type="SUPFAM" id="SSF52540">
    <property type="entry name" value="P-loop containing nucleoside triphosphate hydrolases"/>
    <property type="match status" value="1"/>
</dbReference>
<feature type="compositionally biased region" description="Basic and acidic residues" evidence="18">
    <location>
        <begin position="1206"/>
        <end position="1219"/>
    </location>
</feature>
<reference evidence="21" key="1">
    <citation type="submission" date="2019-10" db="EMBL/GenBank/DDBJ databases">
        <title>Bird 10,000 Genomes (B10K) Project - Family phase.</title>
        <authorList>
            <person name="Zhang G."/>
        </authorList>
    </citation>
    <scope>NUCLEOTIDE SEQUENCE</scope>
    <source>
        <strain evidence="21">B10K-DU-002-53</strain>
        <tissue evidence="21">Muscle</tissue>
    </source>
</reference>
<feature type="compositionally biased region" description="Basic and acidic residues" evidence="18">
    <location>
        <begin position="957"/>
        <end position="988"/>
    </location>
</feature>
<dbReference type="Gene3D" id="3.30.40.10">
    <property type="entry name" value="Zinc/RING finger domain, C3HC4 (zinc finger)"/>
    <property type="match status" value="1"/>
</dbReference>
<dbReference type="PROSITE" id="PS51533">
    <property type="entry name" value="ADD"/>
    <property type="match status" value="1"/>
</dbReference>
<evidence type="ECO:0000259" key="20">
    <source>
        <dbReference type="PROSITE" id="PS51533"/>
    </source>
</evidence>
<feature type="compositionally biased region" description="Basic and acidic residues" evidence="18">
    <location>
        <begin position="900"/>
        <end position="942"/>
    </location>
</feature>
<feature type="compositionally biased region" description="Basic and acidic residues" evidence="18">
    <location>
        <begin position="480"/>
        <end position="498"/>
    </location>
</feature>
<dbReference type="GO" id="GO:0003678">
    <property type="term" value="F:DNA helicase activity"/>
    <property type="evidence" value="ECO:0007669"/>
    <property type="project" value="UniProtKB-EC"/>
</dbReference>
<feature type="compositionally biased region" description="Basic and acidic residues" evidence="18">
    <location>
        <begin position="1021"/>
        <end position="1068"/>
    </location>
</feature>
<feature type="compositionally biased region" description="Basic residues" evidence="18">
    <location>
        <begin position="1280"/>
        <end position="1292"/>
    </location>
</feature>